<gene>
    <name evidence="1" type="ORF">BDN72DRAFT_865194</name>
</gene>
<organism evidence="1 2">
    <name type="scientific">Pluteus cervinus</name>
    <dbReference type="NCBI Taxonomy" id="181527"/>
    <lineage>
        <taxon>Eukaryota</taxon>
        <taxon>Fungi</taxon>
        <taxon>Dikarya</taxon>
        <taxon>Basidiomycota</taxon>
        <taxon>Agaricomycotina</taxon>
        <taxon>Agaricomycetes</taxon>
        <taxon>Agaricomycetidae</taxon>
        <taxon>Agaricales</taxon>
        <taxon>Pluteineae</taxon>
        <taxon>Pluteaceae</taxon>
        <taxon>Pluteus</taxon>
    </lineage>
</organism>
<dbReference type="EMBL" id="ML208993">
    <property type="protein sequence ID" value="TFK59386.1"/>
    <property type="molecule type" value="Genomic_DNA"/>
</dbReference>
<sequence>MSAQRTTIPPRHMIDTSRSVINGQPPSHLPNGPAAAASSTLPTAAPHSLSSEPVAAQSHSRVFFRDPQAEAKQVERRRVHLWLTASKLEVVRGSFAECRDAVEKALDEYTAMKERINPSALLVVLLRFGGVAQYRKETRQFNEGLKECLRIMVSFRMACMEARGSVHDMIYNVDVVYQNLVAQVDRYNAKFVNNHRFHVLWCIITCLPEGLRFFSGGDGCLFVSFFTNHRYKSINLWIRIVLRLALLPILRTKTKRLDLNNQETANVAYSIKPPCFLWIFINVELTISDAPLILPGLLLPNMGEPDFINLRLGQSAVVLTYYQPEIFLHISFEFAAKFMGKVPVESFQPMEFKPLVWQALHFPAPPLEFPMNKITFQNWVISGSWLCQTLSNLGSLGAHSTFRNEGRKPISYNTVEYYGRHLRRFSRLRSSTNPGPAKLSWVGEYSVERKTGRLIASATIYSAFTHPPPRTSPSTNGLTVSRLHPSGHIANGLESTLYLPPRWQSAASDDLYPGPP</sequence>
<reference evidence="1 2" key="1">
    <citation type="journal article" date="2019" name="Nat. Ecol. Evol.">
        <title>Megaphylogeny resolves global patterns of mushroom evolution.</title>
        <authorList>
            <person name="Varga T."/>
            <person name="Krizsan K."/>
            <person name="Foldi C."/>
            <person name="Dima B."/>
            <person name="Sanchez-Garcia M."/>
            <person name="Sanchez-Ramirez S."/>
            <person name="Szollosi G.J."/>
            <person name="Szarkandi J.G."/>
            <person name="Papp V."/>
            <person name="Albert L."/>
            <person name="Andreopoulos W."/>
            <person name="Angelini C."/>
            <person name="Antonin V."/>
            <person name="Barry K.W."/>
            <person name="Bougher N.L."/>
            <person name="Buchanan P."/>
            <person name="Buyck B."/>
            <person name="Bense V."/>
            <person name="Catcheside P."/>
            <person name="Chovatia M."/>
            <person name="Cooper J."/>
            <person name="Damon W."/>
            <person name="Desjardin D."/>
            <person name="Finy P."/>
            <person name="Geml J."/>
            <person name="Haridas S."/>
            <person name="Hughes K."/>
            <person name="Justo A."/>
            <person name="Karasinski D."/>
            <person name="Kautmanova I."/>
            <person name="Kiss B."/>
            <person name="Kocsube S."/>
            <person name="Kotiranta H."/>
            <person name="LaButti K.M."/>
            <person name="Lechner B.E."/>
            <person name="Liimatainen K."/>
            <person name="Lipzen A."/>
            <person name="Lukacs Z."/>
            <person name="Mihaltcheva S."/>
            <person name="Morgado L.N."/>
            <person name="Niskanen T."/>
            <person name="Noordeloos M.E."/>
            <person name="Ohm R.A."/>
            <person name="Ortiz-Santana B."/>
            <person name="Ovrebo C."/>
            <person name="Racz N."/>
            <person name="Riley R."/>
            <person name="Savchenko A."/>
            <person name="Shiryaev A."/>
            <person name="Soop K."/>
            <person name="Spirin V."/>
            <person name="Szebenyi C."/>
            <person name="Tomsovsky M."/>
            <person name="Tulloss R.E."/>
            <person name="Uehling J."/>
            <person name="Grigoriev I.V."/>
            <person name="Vagvolgyi C."/>
            <person name="Papp T."/>
            <person name="Martin F.M."/>
            <person name="Miettinen O."/>
            <person name="Hibbett D.S."/>
            <person name="Nagy L.G."/>
        </authorList>
    </citation>
    <scope>NUCLEOTIDE SEQUENCE [LARGE SCALE GENOMIC DNA]</scope>
    <source>
        <strain evidence="1 2">NL-1719</strain>
    </source>
</reference>
<evidence type="ECO:0000313" key="1">
    <source>
        <dbReference type="EMBL" id="TFK59386.1"/>
    </source>
</evidence>
<accession>A0ACD3A164</accession>
<protein>
    <submittedName>
        <fullName evidence="1">Uncharacterized protein</fullName>
    </submittedName>
</protein>
<evidence type="ECO:0000313" key="2">
    <source>
        <dbReference type="Proteomes" id="UP000308600"/>
    </source>
</evidence>
<keyword evidence="2" id="KW-1185">Reference proteome</keyword>
<dbReference type="Proteomes" id="UP000308600">
    <property type="component" value="Unassembled WGS sequence"/>
</dbReference>
<name>A0ACD3A164_9AGAR</name>
<proteinExistence type="predicted"/>